<dbReference type="SUPFAM" id="SSF110921">
    <property type="entry name" value="2-isopropylmalate synthase LeuA, allosteric (dimerisation) domain"/>
    <property type="match status" value="1"/>
</dbReference>
<evidence type="ECO:0000313" key="10">
    <source>
        <dbReference type="Proteomes" id="UP000249910"/>
    </source>
</evidence>
<protein>
    <recommendedName>
        <fullName evidence="2">2-isopropylmalate synthase</fullName>
    </recommendedName>
</protein>
<evidence type="ECO:0000256" key="2">
    <source>
        <dbReference type="ARBA" id="ARBA00018198"/>
    </source>
</evidence>
<reference evidence="9 10" key="1">
    <citation type="submission" date="2017-06" db="EMBL/GenBank/DDBJ databases">
        <title>Complete genome of Francisella halioticida.</title>
        <authorList>
            <person name="Sjodin A."/>
        </authorList>
    </citation>
    <scope>NUCLEOTIDE SEQUENCE [LARGE SCALE GENOMIC DNA]</scope>
    <source>
        <strain evidence="9 10">DSM 23729</strain>
    </source>
</reference>
<dbReference type="Pfam" id="PF00682">
    <property type="entry name" value="HMGL-like"/>
    <property type="match status" value="1"/>
</dbReference>
<dbReference type="InterPro" id="IPR013785">
    <property type="entry name" value="Aldolase_TIM"/>
</dbReference>
<dbReference type="RefSeq" id="WP_088771650.1">
    <property type="nucleotide sequence ID" value="NZ_CP022132.1"/>
</dbReference>
<dbReference type="Proteomes" id="UP000249910">
    <property type="component" value="Chromosome"/>
</dbReference>
<name>A0ABM6LX17_9GAMM</name>
<keyword evidence="7" id="KW-0100">Branched-chain amino acid biosynthesis</keyword>
<dbReference type="InterPro" id="IPR000891">
    <property type="entry name" value="PYR_CT"/>
</dbReference>
<dbReference type="PANTHER" id="PTHR10277:SF9">
    <property type="entry name" value="2-ISOPROPYLMALATE SYNTHASE 1, CHLOROPLASTIC-RELATED"/>
    <property type="match status" value="1"/>
</dbReference>
<dbReference type="SUPFAM" id="SSF51569">
    <property type="entry name" value="Aldolase"/>
    <property type="match status" value="1"/>
</dbReference>
<evidence type="ECO:0000256" key="5">
    <source>
        <dbReference type="ARBA" id="ARBA00022679"/>
    </source>
</evidence>
<dbReference type="Gene3D" id="3.20.20.70">
    <property type="entry name" value="Aldolase class I"/>
    <property type="match status" value="1"/>
</dbReference>
<dbReference type="InterPro" id="IPR036230">
    <property type="entry name" value="LeuA_allosteric_dom_sf"/>
</dbReference>
<proteinExistence type="inferred from homology"/>
<keyword evidence="6" id="KW-0464">Manganese</keyword>
<dbReference type="SMART" id="SM00917">
    <property type="entry name" value="LeuA_dimer"/>
    <property type="match status" value="1"/>
</dbReference>
<dbReference type="PANTHER" id="PTHR10277">
    <property type="entry name" value="HOMOCITRATE SYNTHASE-RELATED"/>
    <property type="match status" value="1"/>
</dbReference>
<evidence type="ECO:0000256" key="1">
    <source>
        <dbReference type="ARBA" id="ARBA00009396"/>
    </source>
</evidence>
<keyword evidence="4" id="KW-0028">Amino-acid biosynthesis</keyword>
<dbReference type="Pfam" id="PF22617">
    <property type="entry name" value="HCS_D2"/>
    <property type="match status" value="1"/>
</dbReference>
<comment type="similarity">
    <text evidence="1">Belongs to the alpha-IPM synthase/homocitrate synthase family. LeuA type 1 subfamily.</text>
</comment>
<evidence type="ECO:0000256" key="3">
    <source>
        <dbReference type="ARBA" id="ARBA00022430"/>
    </source>
</evidence>
<evidence type="ECO:0000256" key="4">
    <source>
        <dbReference type="ARBA" id="ARBA00022605"/>
    </source>
</evidence>
<dbReference type="InterPro" id="IPR013709">
    <property type="entry name" value="2-isopropylmalate_synth_dimer"/>
</dbReference>
<dbReference type="EMBL" id="CP022132">
    <property type="protein sequence ID" value="ASG67085.1"/>
    <property type="molecule type" value="Genomic_DNA"/>
</dbReference>
<evidence type="ECO:0000256" key="6">
    <source>
        <dbReference type="ARBA" id="ARBA00023211"/>
    </source>
</evidence>
<dbReference type="InterPro" id="IPR050073">
    <property type="entry name" value="2-IPM_HCS-like"/>
</dbReference>
<evidence type="ECO:0000259" key="8">
    <source>
        <dbReference type="PROSITE" id="PS50991"/>
    </source>
</evidence>
<dbReference type="Gene3D" id="3.30.160.270">
    <property type="match status" value="1"/>
</dbReference>
<accession>A0ABM6LX17</accession>
<evidence type="ECO:0000313" key="9">
    <source>
        <dbReference type="EMBL" id="ASG67085.1"/>
    </source>
</evidence>
<feature type="domain" description="Pyruvate carboxyltransferase" evidence="8">
    <location>
        <begin position="6"/>
        <end position="289"/>
    </location>
</feature>
<keyword evidence="3" id="KW-0432">Leucine biosynthesis</keyword>
<gene>
    <name evidence="9" type="ORF">CDV26_00615</name>
</gene>
<dbReference type="PROSITE" id="PS50991">
    <property type="entry name" value="PYR_CT"/>
    <property type="match status" value="1"/>
</dbReference>
<dbReference type="InterPro" id="IPR054691">
    <property type="entry name" value="LeuA/HCS_post-cat"/>
</dbReference>
<organism evidence="9 10">
    <name type="scientific">Francisella halioticida</name>
    <dbReference type="NCBI Taxonomy" id="549298"/>
    <lineage>
        <taxon>Bacteria</taxon>
        <taxon>Pseudomonadati</taxon>
        <taxon>Pseudomonadota</taxon>
        <taxon>Gammaproteobacteria</taxon>
        <taxon>Thiotrichales</taxon>
        <taxon>Francisellaceae</taxon>
        <taxon>Francisella</taxon>
    </lineage>
</organism>
<keyword evidence="10" id="KW-1185">Reference proteome</keyword>
<keyword evidence="5" id="KW-0808">Transferase</keyword>
<sequence length="526" mass="58261">MDKKKIYILDTTLRDGQQSPGAGMSFEDNITYADLADKLHIDILEAGFPSASNTDFKIVNTISKRMAEKKSNMTIAGLCQLRKNQVEITMDALRPSLEIGKARVHIYLPVDPNLAQASLGSKNDNEQNIKNAYELVKLASDEGFEVEFTGEGYSKLGDTFDYVTDVFRASISAGATIINCPDTIGGSCEREGSNYFVTNMSKHAKIIKEEFPDKDIIWSAHCHNDLGLALENSMNAVFDGPATQVEGSINGVGERAGNASLEQCIMFINLFGKQKNCHYYNDIDIYSFKAISDFIGEKMLSRQPHYPITGLNSARHTSGGHTNAILNNPLAYQPFHPESVGNEISFVFGPLSGGNHAKKIIEENGYVCDDKEKAKIAQQIKDIYNERRKGITDEELITAYKQIKSPINATSINYGKSNGETYIELKGNFFGNENYRIVDNSENSALSALLKGIQEYIPEVNISDYFSRSLKDDGINSKSESTIIIKAGDNSPTFEGIAIDQDIEISTLKALIMATNKLYVEINYRR</sequence>
<evidence type="ECO:0000256" key="7">
    <source>
        <dbReference type="ARBA" id="ARBA00023304"/>
    </source>
</evidence>